<protein>
    <recommendedName>
        <fullName evidence="4">DUF3787 domain-containing protein</fullName>
    </recommendedName>
</protein>
<evidence type="ECO:0000313" key="2">
    <source>
        <dbReference type="EMBL" id="GAE87958.1"/>
    </source>
</evidence>
<reference evidence="2" key="1">
    <citation type="journal article" date="2014" name="Genome Announc.">
        <title>Draft Genome Sequence of Clostridium straminisolvens Strain JCM 21531T, Isolated from a Cellulose-Degrading Bacterial Community.</title>
        <authorList>
            <person name="Yuki M."/>
            <person name="Oshima K."/>
            <person name="Suda W."/>
            <person name="Sakamoto M."/>
            <person name="Kitamura K."/>
            <person name="Iida T."/>
            <person name="Hattori M."/>
            <person name="Ohkuma M."/>
        </authorList>
    </citation>
    <scope>NUCLEOTIDE SEQUENCE [LARGE SCALE GENOMIC DNA]</scope>
    <source>
        <strain evidence="2">JCM 21531</strain>
    </source>
</reference>
<feature type="compositionally biased region" description="Basic and acidic residues" evidence="1">
    <location>
        <begin position="45"/>
        <end position="55"/>
    </location>
</feature>
<proteinExistence type="predicted"/>
<sequence length="55" mass="6203">MAEKNYKQKNMAAPIEKHNTAAWANIEKKKPESGVTIPSELQVENAKEYADSNQK</sequence>
<evidence type="ECO:0000313" key="3">
    <source>
        <dbReference type="Proteomes" id="UP000019109"/>
    </source>
</evidence>
<dbReference type="RefSeq" id="WP_094184734.1">
    <property type="nucleotide sequence ID" value="NZ_BAVR01000012.1"/>
</dbReference>
<keyword evidence="3" id="KW-1185">Reference proteome</keyword>
<dbReference type="OrthoDB" id="1708132at2"/>
<dbReference type="EMBL" id="BAVR01000012">
    <property type="protein sequence ID" value="GAE87958.1"/>
    <property type="molecule type" value="Genomic_DNA"/>
</dbReference>
<organism evidence="2 3">
    <name type="scientific">Acetivibrio straminisolvens JCM 21531</name>
    <dbReference type="NCBI Taxonomy" id="1294263"/>
    <lineage>
        <taxon>Bacteria</taxon>
        <taxon>Bacillati</taxon>
        <taxon>Bacillota</taxon>
        <taxon>Clostridia</taxon>
        <taxon>Eubacteriales</taxon>
        <taxon>Oscillospiraceae</taxon>
        <taxon>Acetivibrio</taxon>
    </lineage>
</organism>
<dbReference type="InterPro" id="IPR024209">
    <property type="entry name" value="CDIF630_02480-like"/>
</dbReference>
<accession>W4V595</accession>
<feature type="region of interest" description="Disordered" evidence="1">
    <location>
        <begin position="30"/>
        <end position="55"/>
    </location>
</feature>
<dbReference type="Proteomes" id="UP000019109">
    <property type="component" value="Unassembled WGS sequence"/>
</dbReference>
<dbReference type="AlphaFoldDB" id="W4V595"/>
<evidence type="ECO:0008006" key="4">
    <source>
        <dbReference type="Google" id="ProtNLM"/>
    </source>
</evidence>
<comment type="caution">
    <text evidence="2">The sequence shown here is derived from an EMBL/GenBank/DDBJ whole genome shotgun (WGS) entry which is preliminary data.</text>
</comment>
<gene>
    <name evidence="2" type="ORF">JCM21531_1367</name>
</gene>
<evidence type="ECO:0000256" key="1">
    <source>
        <dbReference type="SAM" id="MobiDB-lite"/>
    </source>
</evidence>
<name>W4V595_9FIRM</name>
<dbReference type="Pfam" id="PF12655">
    <property type="entry name" value="CDIF630_02480-like"/>
    <property type="match status" value="1"/>
</dbReference>
<dbReference type="STRING" id="1294263.JCM21531_1367"/>